<dbReference type="GO" id="GO:0046872">
    <property type="term" value="F:metal ion binding"/>
    <property type="evidence" value="ECO:0007669"/>
    <property type="project" value="InterPro"/>
</dbReference>
<dbReference type="PANTHER" id="PTHR33746">
    <property type="entry name" value="RUBRERYTHRIN"/>
    <property type="match status" value="1"/>
</dbReference>
<dbReference type="CDD" id="cd01041">
    <property type="entry name" value="Rubrerythrin"/>
    <property type="match status" value="1"/>
</dbReference>
<comment type="caution">
    <text evidence="3">The sequence shown here is derived from an EMBL/GenBank/DDBJ whole genome shotgun (WGS) entry which is preliminary data.</text>
</comment>
<evidence type="ECO:0000313" key="3">
    <source>
        <dbReference type="EMBL" id="MCC0175880.1"/>
    </source>
</evidence>
<proteinExistence type="predicted"/>
<dbReference type="PANTHER" id="PTHR33746:SF4">
    <property type="entry name" value="RUBRERYTHRIN"/>
    <property type="match status" value="1"/>
</dbReference>
<dbReference type="PROSITE" id="PS51257">
    <property type="entry name" value="PROKAR_LIPOPROTEIN"/>
    <property type="match status" value="1"/>
</dbReference>
<dbReference type="Gene3D" id="1.20.1260.10">
    <property type="match status" value="1"/>
</dbReference>
<dbReference type="RefSeq" id="WP_229638879.1">
    <property type="nucleotide sequence ID" value="NZ_JADWDC010000004.1"/>
</dbReference>
<dbReference type="PROSITE" id="PS50905">
    <property type="entry name" value="FERRITIN_LIKE"/>
    <property type="match status" value="1"/>
</dbReference>
<dbReference type="InterPro" id="IPR003251">
    <property type="entry name" value="Rr_diiron-bd_dom"/>
</dbReference>
<organism evidence="3 4">
    <name type="scientific">Waterburya agarophytonicola KI4</name>
    <dbReference type="NCBI Taxonomy" id="2874699"/>
    <lineage>
        <taxon>Bacteria</taxon>
        <taxon>Bacillati</taxon>
        <taxon>Cyanobacteriota</taxon>
        <taxon>Cyanophyceae</taxon>
        <taxon>Pleurocapsales</taxon>
        <taxon>Hyellaceae</taxon>
        <taxon>Waterburya</taxon>
        <taxon>Waterburya agarophytonicola</taxon>
    </lineage>
</organism>
<protein>
    <submittedName>
        <fullName evidence="3">Rubrerythrin</fullName>
    </submittedName>
</protein>
<dbReference type="InterPro" id="IPR009078">
    <property type="entry name" value="Ferritin-like_SF"/>
</dbReference>
<evidence type="ECO:0000313" key="4">
    <source>
        <dbReference type="Proteomes" id="UP000729733"/>
    </source>
</evidence>
<gene>
    <name evidence="3" type="ORF">I4641_02640</name>
</gene>
<reference evidence="3" key="1">
    <citation type="journal article" date="2021" name="Antonie Van Leeuwenhoek">
        <title>Draft genome and description of Waterburya agarophytonicola gen. nov. sp. nov. (Pleurocapsales, Cyanobacteria): a seaweed symbiont.</title>
        <authorList>
            <person name="Bonthond G."/>
            <person name="Shalygin S."/>
            <person name="Bayer T."/>
            <person name="Weinberger F."/>
        </authorList>
    </citation>
    <scope>NUCLEOTIDE SEQUENCE</scope>
    <source>
        <strain evidence="3">KI4</strain>
    </source>
</reference>
<dbReference type="AlphaFoldDB" id="A0A964BQ59"/>
<name>A0A964BQ59_9CYAN</name>
<accession>A0A964BQ59</accession>
<sequence length="243" mass="26467">MTRYSNFGLTLKKAGKWSIVTSLAALTLVGCSQAQPPEARVESSKPAQATLVSAKQNSQSLENLQKAYNGESNAHVMYLAFADKAESEGYQDVANLFKAVARAEEIHRDNHAEVIKAMGATPENKITTPQVNSTADNLEKAVGGNLSNAIKGESYERDSMYPEFIEQAQAENNSAALKTFELALAAETQHADLFSKVNQDLDNRREASNSYFVCTISGETFDRQPEAEACPQNPNGESLEQVI</sequence>
<dbReference type="Proteomes" id="UP000729733">
    <property type="component" value="Unassembled WGS sequence"/>
</dbReference>
<dbReference type="InterPro" id="IPR012347">
    <property type="entry name" value="Ferritin-like"/>
</dbReference>
<dbReference type="InterPro" id="IPR009040">
    <property type="entry name" value="Ferritin-like_diiron"/>
</dbReference>
<feature type="chain" id="PRO_5037361936" evidence="1">
    <location>
        <begin position="35"/>
        <end position="243"/>
    </location>
</feature>
<keyword evidence="1" id="KW-0732">Signal</keyword>
<evidence type="ECO:0000259" key="2">
    <source>
        <dbReference type="PROSITE" id="PS50905"/>
    </source>
</evidence>
<keyword evidence="4" id="KW-1185">Reference proteome</keyword>
<dbReference type="EMBL" id="JADWDC010000004">
    <property type="protein sequence ID" value="MCC0175880.1"/>
    <property type="molecule type" value="Genomic_DNA"/>
</dbReference>
<dbReference type="GO" id="GO:0016491">
    <property type="term" value="F:oxidoreductase activity"/>
    <property type="evidence" value="ECO:0007669"/>
    <property type="project" value="InterPro"/>
</dbReference>
<dbReference type="Pfam" id="PF02915">
    <property type="entry name" value="Rubrerythrin"/>
    <property type="match status" value="1"/>
</dbReference>
<dbReference type="InterPro" id="IPR052753">
    <property type="entry name" value="Rbr2/Nigerythrin"/>
</dbReference>
<dbReference type="SUPFAM" id="SSF47240">
    <property type="entry name" value="Ferritin-like"/>
    <property type="match status" value="1"/>
</dbReference>
<feature type="domain" description="Ferritin-like diiron" evidence="2">
    <location>
        <begin position="54"/>
        <end position="205"/>
    </location>
</feature>
<evidence type="ECO:0000256" key="1">
    <source>
        <dbReference type="SAM" id="SignalP"/>
    </source>
</evidence>
<feature type="signal peptide" evidence="1">
    <location>
        <begin position="1"/>
        <end position="34"/>
    </location>
</feature>